<gene>
    <name evidence="2" type="ORF">EJ06DRAFT_86088</name>
</gene>
<evidence type="ECO:0000313" key="3">
    <source>
        <dbReference type="Proteomes" id="UP000799640"/>
    </source>
</evidence>
<dbReference type="Proteomes" id="UP000799640">
    <property type="component" value="Unassembled WGS sequence"/>
</dbReference>
<feature type="compositionally biased region" description="Polar residues" evidence="1">
    <location>
        <begin position="1"/>
        <end position="10"/>
    </location>
</feature>
<keyword evidence="3" id="KW-1185">Reference proteome</keyword>
<protein>
    <submittedName>
        <fullName evidence="2">Uncharacterized protein</fullName>
    </submittedName>
</protein>
<organism evidence="2 3">
    <name type="scientific">Trichodelitschia bisporula</name>
    <dbReference type="NCBI Taxonomy" id="703511"/>
    <lineage>
        <taxon>Eukaryota</taxon>
        <taxon>Fungi</taxon>
        <taxon>Dikarya</taxon>
        <taxon>Ascomycota</taxon>
        <taxon>Pezizomycotina</taxon>
        <taxon>Dothideomycetes</taxon>
        <taxon>Dothideomycetes incertae sedis</taxon>
        <taxon>Phaeotrichales</taxon>
        <taxon>Phaeotrichaceae</taxon>
        <taxon>Trichodelitschia</taxon>
    </lineage>
</organism>
<dbReference type="EMBL" id="ML996699">
    <property type="protein sequence ID" value="KAF2398639.1"/>
    <property type="molecule type" value="Genomic_DNA"/>
</dbReference>
<accession>A0A6G1HS25</accession>
<name>A0A6G1HS25_9PEZI</name>
<proteinExistence type="predicted"/>
<evidence type="ECO:0000313" key="2">
    <source>
        <dbReference type="EMBL" id="KAF2398639.1"/>
    </source>
</evidence>
<feature type="region of interest" description="Disordered" evidence="1">
    <location>
        <begin position="1"/>
        <end position="48"/>
    </location>
</feature>
<evidence type="ECO:0000256" key="1">
    <source>
        <dbReference type="SAM" id="MobiDB-lite"/>
    </source>
</evidence>
<sequence>MNSTASSNLSGFVIPPHNPSPSAVPPLNPSAAASTGPSAATSTAPPSLAFTGPSAGGACTPLGKQSIVPWYLLGPPRPLQLSQTLEPDGRVIGLEQGRPIAILGTATVAERLAILEGDDGYVFPPGERIKKLQRLLEGPEFQAQATNIRAVIEMYEKGGVEVAREASSAGPQALWIENISAVQGAQVNTAMYPGNGVMPTATI</sequence>
<reference evidence="2" key="1">
    <citation type="journal article" date="2020" name="Stud. Mycol.">
        <title>101 Dothideomycetes genomes: a test case for predicting lifestyles and emergence of pathogens.</title>
        <authorList>
            <person name="Haridas S."/>
            <person name="Albert R."/>
            <person name="Binder M."/>
            <person name="Bloem J."/>
            <person name="Labutti K."/>
            <person name="Salamov A."/>
            <person name="Andreopoulos B."/>
            <person name="Baker S."/>
            <person name="Barry K."/>
            <person name="Bills G."/>
            <person name="Bluhm B."/>
            <person name="Cannon C."/>
            <person name="Castanera R."/>
            <person name="Culley D."/>
            <person name="Daum C."/>
            <person name="Ezra D."/>
            <person name="Gonzalez J."/>
            <person name="Henrissat B."/>
            <person name="Kuo A."/>
            <person name="Liang C."/>
            <person name="Lipzen A."/>
            <person name="Lutzoni F."/>
            <person name="Magnuson J."/>
            <person name="Mondo S."/>
            <person name="Nolan M."/>
            <person name="Ohm R."/>
            <person name="Pangilinan J."/>
            <person name="Park H.-J."/>
            <person name="Ramirez L."/>
            <person name="Alfaro M."/>
            <person name="Sun H."/>
            <person name="Tritt A."/>
            <person name="Yoshinaga Y."/>
            <person name="Zwiers L.-H."/>
            <person name="Turgeon B."/>
            <person name="Goodwin S."/>
            <person name="Spatafora J."/>
            <person name="Crous P."/>
            <person name="Grigoriev I."/>
        </authorList>
    </citation>
    <scope>NUCLEOTIDE SEQUENCE</scope>
    <source>
        <strain evidence="2">CBS 262.69</strain>
    </source>
</reference>
<dbReference type="AlphaFoldDB" id="A0A6G1HS25"/>
<feature type="compositionally biased region" description="Pro residues" evidence="1">
    <location>
        <begin position="16"/>
        <end position="28"/>
    </location>
</feature>
<feature type="compositionally biased region" description="Low complexity" evidence="1">
    <location>
        <begin position="29"/>
        <end position="48"/>
    </location>
</feature>